<evidence type="ECO:0000256" key="4">
    <source>
        <dbReference type="ARBA" id="ARBA00011903"/>
    </source>
</evidence>
<dbReference type="Pfam" id="PF13807">
    <property type="entry name" value="GNVR"/>
    <property type="match status" value="1"/>
</dbReference>
<comment type="caution">
    <text evidence="20">The sequence shown here is derived from an EMBL/GenBank/DDBJ whole genome shotgun (WGS) entry which is preliminary data.</text>
</comment>
<evidence type="ECO:0000256" key="11">
    <source>
        <dbReference type="ARBA" id="ARBA00022840"/>
    </source>
</evidence>
<comment type="subcellular location">
    <subcellularLocation>
        <location evidence="1">Cell inner membrane</location>
        <topology evidence="1">Multi-pass membrane protein</topology>
    </subcellularLocation>
</comment>
<keyword evidence="8 16" id="KW-0812">Transmembrane</keyword>
<keyword evidence="12 16" id="KW-1133">Transmembrane helix</keyword>
<protein>
    <recommendedName>
        <fullName evidence="4">non-specific protein-tyrosine kinase</fullName>
        <ecNumber evidence="4">2.7.10.2</ecNumber>
    </recommendedName>
</protein>
<evidence type="ECO:0000256" key="9">
    <source>
        <dbReference type="ARBA" id="ARBA00022741"/>
    </source>
</evidence>
<evidence type="ECO:0000256" key="8">
    <source>
        <dbReference type="ARBA" id="ARBA00022692"/>
    </source>
</evidence>
<dbReference type="InterPro" id="IPR027417">
    <property type="entry name" value="P-loop_NTPase"/>
</dbReference>
<dbReference type="InterPro" id="IPR003856">
    <property type="entry name" value="LPS_length_determ_N"/>
</dbReference>
<keyword evidence="14" id="KW-0829">Tyrosine-protein kinase</keyword>
<dbReference type="Pfam" id="PF13614">
    <property type="entry name" value="AAA_31"/>
    <property type="match status" value="1"/>
</dbReference>
<feature type="domain" description="AAA" evidence="18">
    <location>
        <begin position="630"/>
        <end position="761"/>
    </location>
</feature>
<comment type="catalytic activity">
    <reaction evidence="15">
        <text>L-tyrosyl-[protein] + ATP = O-phospho-L-tyrosyl-[protein] + ADP + H(+)</text>
        <dbReference type="Rhea" id="RHEA:10596"/>
        <dbReference type="Rhea" id="RHEA-COMP:10136"/>
        <dbReference type="Rhea" id="RHEA-COMP:20101"/>
        <dbReference type="ChEBI" id="CHEBI:15378"/>
        <dbReference type="ChEBI" id="CHEBI:30616"/>
        <dbReference type="ChEBI" id="CHEBI:46858"/>
        <dbReference type="ChEBI" id="CHEBI:61978"/>
        <dbReference type="ChEBI" id="CHEBI:456216"/>
        <dbReference type="EC" id="2.7.10.2"/>
    </reaction>
</comment>
<dbReference type="Pfam" id="PF02706">
    <property type="entry name" value="Wzz"/>
    <property type="match status" value="1"/>
</dbReference>
<evidence type="ECO:0000259" key="18">
    <source>
        <dbReference type="Pfam" id="PF13614"/>
    </source>
</evidence>
<evidence type="ECO:0000259" key="19">
    <source>
        <dbReference type="Pfam" id="PF13807"/>
    </source>
</evidence>
<dbReference type="InterPro" id="IPR050445">
    <property type="entry name" value="Bact_polysacc_biosynth/exp"/>
</dbReference>
<evidence type="ECO:0000256" key="5">
    <source>
        <dbReference type="ARBA" id="ARBA00022475"/>
    </source>
</evidence>
<evidence type="ECO:0000256" key="2">
    <source>
        <dbReference type="ARBA" id="ARBA00007316"/>
    </source>
</evidence>
<evidence type="ECO:0000256" key="14">
    <source>
        <dbReference type="ARBA" id="ARBA00023137"/>
    </source>
</evidence>
<dbReference type="Proteomes" id="UP000325684">
    <property type="component" value="Unassembled WGS sequence"/>
</dbReference>
<evidence type="ECO:0000313" key="20">
    <source>
        <dbReference type="EMBL" id="KAB0269771.1"/>
    </source>
</evidence>
<dbReference type="GO" id="GO:0005886">
    <property type="term" value="C:plasma membrane"/>
    <property type="evidence" value="ECO:0007669"/>
    <property type="project" value="UniProtKB-SubCell"/>
</dbReference>
<evidence type="ECO:0000256" key="3">
    <source>
        <dbReference type="ARBA" id="ARBA00008883"/>
    </source>
</evidence>
<evidence type="ECO:0000256" key="13">
    <source>
        <dbReference type="ARBA" id="ARBA00023136"/>
    </source>
</evidence>
<organism evidence="20 21">
    <name type="scientific">Microvirga brassicacearum</name>
    <dbReference type="NCBI Taxonomy" id="2580413"/>
    <lineage>
        <taxon>Bacteria</taxon>
        <taxon>Pseudomonadati</taxon>
        <taxon>Pseudomonadota</taxon>
        <taxon>Alphaproteobacteria</taxon>
        <taxon>Hyphomicrobiales</taxon>
        <taxon>Methylobacteriaceae</taxon>
        <taxon>Microvirga</taxon>
    </lineage>
</organism>
<comment type="similarity">
    <text evidence="3">Belongs to the etk/wzc family.</text>
</comment>
<sequence length="816" mass="91015">MVVDATEWRVPSHCVGSDRHFSASRIHENQRVRRRARKNAIREVCFERCVMLQLPTRKSFEEPVVAPVGGRDENEVFDLQYIFAAIRRQWKIILGLTAIGAALGILYAVTSVPLYTTTTSIMIDRRQVRAVQDVSAVTDVGVDAPIVVDSQVEVLKSGRIALATINQLNLANDPTFWSREGWLLTSVYRRIEQIASDVAGKLRDRPEAVADGSRAREMRLWAAVYRLLSRTTIARVGKTYVITVSYTGTSPDQVVRIANAYVEAYLADQLDAKYEATRQANSWLQKRLDELRQQSVESDLAVQRFRLANNLIAVGGQLVSDLQLAELNTQLSVARGEVARTGARLDRIRTILDTNQIEALVGEAMGNAVISELQARYLEALRREVEIIASFGPDHERAVRYRSEKAEVKRQILVELSRVANGYESEYQIARSRQESLSQSVEKLIGVAAEANNSLVQLRELERAADTYKSLYQSFLGRYQQTVQQQSFPMSDARVVTPAVLPMQPSHPQTFSIILLSALMGTIVGSAYGAIREYRDGSLRTGDEVREELGLKCLGMLPTISLPRFSKWTRRNSLRGISPKDRMPLARYVLHAPHSDFAEALRSVATSASHGCGGTRARVIGVLSVAPQEGRTLIAANLAALLADEGSQTLLVDADFRNPTLTRILAPDATDGLLEVLADIQPWRGTLRRVPGSELVILPTVYREDLAHSSRLITSERFEEVLREASERFEYIIVDLPPLGAANHARALASKVDSVLLAVRWGHTSKALVKEALVADDLDETRCMGVVLNRVDMRLLRLYQRYPVRRDISDADGWRA</sequence>
<dbReference type="InterPro" id="IPR005702">
    <property type="entry name" value="Wzc-like_C"/>
</dbReference>
<reference evidence="20 21" key="1">
    <citation type="journal article" date="2019" name="Microorganisms">
        <title>Genome Insights into the Novel Species Microvirga brassicacearum, a Rapeseed Endophyte with Biotechnological Potential.</title>
        <authorList>
            <person name="Jimenez-Gomez A."/>
            <person name="Saati-Santamaria Z."/>
            <person name="Igual J.M."/>
            <person name="Rivas R."/>
            <person name="Mateos P.F."/>
            <person name="Garcia-Fraile P."/>
        </authorList>
    </citation>
    <scope>NUCLEOTIDE SEQUENCE [LARGE SCALE GENOMIC DNA]</scope>
    <source>
        <strain evidence="20 21">CDVBN77</strain>
    </source>
</reference>
<keyword evidence="7" id="KW-0808">Transferase</keyword>
<evidence type="ECO:0000256" key="7">
    <source>
        <dbReference type="ARBA" id="ARBA00022679"/>
    </source>
</evidence>
<evidence type="ECO:0000256" key="15">
    <source>
        <dbReference type="ARBA" id="ARBA00051245"/>
    </source>
</evidence>
<feature type="domain" description="Polysaccharide chain length determinant N-terminal" evidence="17">
    <location>
        <begin position="77"/>
        <end position="168"/>
    </location>
</feature>
<evidence type="ECO:0000256" key="6">
    <source>
        <dbReference type="ARBA" id="ARBA00022519"/>
    </source>
</evidence>
<evidence type="ECO:0000256" key="1">
    <source>
        <dbReference type="ARBA" id="ARBA00004429"/>
    </source>
</evidence>
<dbReference type="SUPFAM" id="SSF52540">
    <property type="entry name" value="P-loop containing nucleoside triphosphate hydrolases"/>
    <property type="match status" value="1"/>
</dbReference>
<evidence type="ECO:0000256" key="12">
    <source>
        <dbReference type="ARBA" id="ARBA00022989"/>
    </source>
</evidence>
<comment type="similarity">
    <text evidence="2">Belongs to the CpsD/CapB family.</text>
</comment>
<feature type="domain" description="Tyrosine-protein kinase G-rich" evidence="19">
    <location>
        <begin position="460"/>
        <end position="533"/>
    </location>
</feature>
<keyword evidence="21" id="KW-1185">Reference proteome</keyword>
<name>A0A5N3PJ52_9HYPH</name>
<dbReference type="InterPro" id="IPR025669">
    <property type="entry name" value="AAA_dom"/>
</dbReference>
<keyword evidence="5" id="KW-1003">Cell membrane</keyword>
<dbReference type="GO" id="GO:0004713">
    <property type="term" value="F:protein tyrosine kinase activity"/>
    <property type="evidence" value="ECO:0007669"/>
    <property type="project" value="TreeGrafter"/>
</dbReference>
<keyword evidence="6" id="KW-0997">Cell inner membrane</keyword>
<dbReference type="EC" id="2.7.10.2" evidence="4"/>
<dbReference type="PANTHER" id="PTHR32309">
    <property type="entry name" value="TYROSINE-PROTEIN KINASE"/>
    <property type="match status" value="1"/>
</dbReference>
<evidence type="ECO:0000256" key="16">
    <source>
        <dbReference type="SAM" id="Phobius"/>
    </source>
</evidence>
<keyword evidence="13 16" id="KW-0472">Membrane</keyword>
<dbReference type="AlphaFoldDB" id="A0A5N3PJ52"/>
<keyword evidence="10" id="KW-0418">Kinase</keyword>
<dbReference type="InterPro" id="IPR032807">
    <property type="entry name" value="GNVR"/>
</dbReference>
<accession>A0A5N3PJ52</accession>
<feature type="transmembrane region" description="Helical" evidence="16">
    <location>
        <begin position="92"/>
        <end position="115"/>
    </location>
</feature>
<evidence type="ECO:0000313" key="21">
    <source>
        <dbReference type="Proteomes" id="UP000325684"/>
    </source>
</evidence>
<gene>
    <name evidence="20" type="ORF">FEZ63_00435</name>
</gene>
<keyword evidence="9" id="KW-0547">Nucleotide-binding</keyword>
<dbReference type="Gene3D" id="3.40.50.300">
    <property type="entry name" value="P-loop containing nucleotide triphosphate hydrolases"/>
    <property type="match status" value="1"/>
</dbReference>
<proteinExistence type="inferred from homology"/>
<dbReference type="OrthoDB" id="230260at2"/>
<dbReference type="PANTHER" id="PTHR32309:SF13">
    <property type="entry name" value="FERRIC ENTEROBACTIN TRANSPORT PROTEIN FEPE"/>
    <property type="match status" value="1"/>
</dbReference>
<keyword evidence="11" id="KW-0067">ATP-binding</keyword>
<evidence type="ECO:0000256" key="10">
    <source>
        <dbReference type="ARBA" id="ARBA00022777"/>
    </source>
</evidence>
<dbReference type="EMBL" id="VCMV01000001">
    <property type="protein sequence ID" value="KAB0269771.1"/>
    <property type="molecule type" value="Genomic_DNA"/>
</dbReference>
<dbReference type="CDD" id="cd05387">
    <property type="entry name" value="BY-kinase"/>
    <property type="match status" value="1"/>
</dbReference>
<evidence type="ECO:0000259" key="17">
    <source>
        <dbReference type="Pfam" id="PF02706"/>
    </source>
</evidence>